<organism evidence="1 2">
    <name type="scientific">Penicillium thymicola</name>
    <dbReference type="NCBI Taxonomy" id="293382"/>
    <lineage>
        <taxon>Eukaryota</taxon>
        <taxon>Fungi</taxon>
        <taxon>Dikarya</taxon>
        <taxon>Ascomycota</taxon>
        <taxon>Pezizomycotina</taxon>
        <taxon>Eurotiomycetes</taxon>
        <taxon>Eurotiomycetidae</taxon>
        <taxon>Eurotiales</taxon>
        <taxon>Aspergillaceae</taxon>
        <taxon>Penicillium</taxon>
    </lineage>
</organism>
<reference evidence="1" key="2">
    <citation type="journal article" date="2016" name="Fungal Biol.">
        <title>Ochratoxin A production by Penicillium thymicola.</title>
        <authorList>
            <person name="Nguyen H.D.T."/>
            <person name="McMullin D.R."/>
            <person name="Ponomareva E."/>
            <person name="Riley R."/>
            <person name="Pomraning K.R."/>
            <person name="Baker S.E."/>
            <person name="Seifert K.A."/>
        </authorList>
    </citation>
    <scope>NUCLEOTIDE SEQUENCE</scope>
    <source>
        <strain evidence="1">DAOM 180753</strain>
    </source>
</reference>
<dbReference type="Pfam" id="PF00106">
    <property type="entry name" value="adh_short"/>
    <property type="match status" value="1"/>
</dbReference>
<reference evidence="1" key="1">
    <citation type="submission" date="2015-06" db="EMBL/GenBank/DDBJ databases">
        <authorList>
            <person name="Nguyen H."/>
        </authorList>
    </citation>
    <scope>NUCLEOTIDE SEQUENCE</scope>
    <source>
        <strain evidence="1">DAOM 180753</strain>
    </source>
</reference>
<proteinExistence type="predicted"/>
<dbReference type="InterPro" id="IPR036291">
    <property type="entry name" value="NAD(P)-bd_dom_sf"/>
</dbReference>
<dbReference type="InterPro" id="IPR002347">
    <property type="entry name" value="SDR_fam"/>
</dbReference>
<dbReference type="PANTHER" id="PTHR45458">
    <property type="entry name" value="SHORT-CHAIN DEHYDROGENASE/REDUCTASE SDR"/>
    <property type="match status" value="1"/>
</dbReference>
<dbReference type="InterPro" id="IPR052184">
    <property type="entry name" value="SDR_enzymes"/>
</dbReference>
<keyword evidence="2" id="KW-1185">Reference proteome</keyword>
<accession>A0AAI9X9L0</accession>
<dbReference type="PRINTS" id="PR00081">
    <property type="entry name" value="GDHRDH"/>
</dbReference>
<dbReference type="AlphaFoldDB" id="A0AAI9X9L0"/>
<protein>
    <submittedName>
        <fullName evidence="1">Uncharacterized protein</fullName>
    </submittedName>
</protein>
<name>A0AAI9X9L0_PENTH</name>
<sequence>MSSYVITGASRGIGWEFLRQLSSDSNNTVIGLVRSKFSTEQKMKEELSERSNIHIVQADITDYAALQAAVAETANITGGGLDYLIANAGMVSHFDAYDPIGVLGQQPKALEEDLTNLFKVNVVSNIHLFNLFTPLILKGEAKKVITISSGQAALDAIPKLGIEVASLYAISKAGLNTAVAKFSAQYAKNGVLFMSICPGMVDTGHFNDATPEQMNGLAGMLGAFAEYAPNFKGPSTPEAAVKDVISVMNNASVKGGSGGSFVSHYGNQQWL</sequence>
<dbReference type="SUPFAM" id="SSF51735">
    <property type="entry name" value="NAD(P)-binding Rossmann-fold domains"/>
    <property type="match status" value="1"/>
</dbReference>
<dbReference type="Gene3D" id="3.40.50.720">
    <property type="entry name" value="NAD(P)-binding Rossmann-like Domain"/>
    <property type="match status" value="1"/>
</dbReference>
<dbReference type="GO" id="GO:0016616">
    <property type="term" value="F:oxidoreductase activity, acting on the CH-OH group of donors, NAD or NADP as acceptor"/>
    <property type="evidence" value="ECO:0007669"/>
    <property type="project" value="TreeGrafter"/>
</dbReference>
<dbReference type="EMBL" id="LACB01000094">
    <property type="protein sequence ID" value="KAJ9489116.1"/>
    <property type="molecule type" value="Genomic_DNA"/>
</dbReference>
<comment type="caution">
    <text evidence="1">The sequence shown here is derived from an EMBL/GenBank/DDBJ whole genome shotgun (WGS) entry which is preliminary data.</text>
</comment>
<dbReference type="PANTHER" id="PTHR45458:SF3">
    <property type="entry name" value="CHAIN DEHYDROGENASE (ATSC), PUTATIVE-RELATED"/>
    <property type="match status" value="1"/>
</dbReference>
<dbReference type="Proteomes" id="UP001227192">
    <property type="component" value="Unassembled WGS sequence"/>
</dbReference>
<evidence type="ECO:0000313" key="2">
    <source>
        <dbReference type="Proteomes" id="UP001227192"/>
    </source>
</evidence>
<gene>
    <name evidence="1" type="ORF">VN97_g4172</name>
</gene>
<evidence type="ECO:0000313" key="1">
    <source>
        <dbReference type="EMBL" id="KAJ9489116.1"/>
    </source>
</evidence>